<dbReference type="RefSeq" id="XP_060297675.1">
    <property type="nucleotide sequence ID" value="XM_060439609.1"/>
</dbReference>
<sequence length="128" mass="13419">MKNAVLAIFSLGVVGLVSAHPVPAGGFYPPPYGSGIPDPFLGGTPPGGGIGKTATQMCNCNNPATKETSVQPFCEQAGGQDQFRVFEGVEPIQQHMCILSSALSDVYSNSNCQKQFGPDFNAFCANYL</sequence>
<organism evidence="2 3">
    <name type="scientific">Lasiosphaeria miniovina</name>
    <dbReference type="NCBI Taxonomy" id="1954250"/>
    <lineage>
        <taxon>Eukaryota</taxon>
        <taxon>Fungi</taxon>
        <taxon>Dikarya</taxon>
        <taxon>Ascomycota</taxon>
        <taxon>Pezizomycotina</taxon>
        <taxon>Sordariomycetes</taxon>
        <taxon>Sordariomycetidae</taxon>
        <taxon>Sordariales</taxon>
        <taxon>Lasiosphaeriaceae</taxon>
        <taxon>Lasiosphaeria</taxon>
    </lineage>
</organism>
<gene>
    <name evidence="2" type="ORF">B0T26DRAFT_673539</name>
</gene>
<name>A0AA40ATM9_9PEZI</name>
<dbReference type="AlphaFoldDB" id="A0AA40ATM9"/>
<dbReference type="EMBL" id="JAUIRO010000003">
    <property type="protein sequence ID" value="KAK0721751.1"/>
    <property type="molecule type" value="Genomic_DNA"/>
</dbReference>
<dbReference type="Proteomes" id="UP001172101">
    <property type="component" value="Unassembled WGS sequence"/>
</dbReference>
<protein>
    <submittedName>
        <fullName evidence="2">Uncharacterized protein</fullName>
    </submittedName>
</protein>
<proteinExistence type="predicted"/>
<keyword evidence="3" id="KW-1185">Reference proteome</keyword>
<reference evidence="2" key="1">
    <citation type="submission" date="2023-06" db="EMBL/GenBank/DDBJ databases">
        <title>Genome-scale phylogeny and comparative genomics of the fungal order Sordariales.</title>
        <authorList>
            <consortium name="Lawrence Berkeley National Laboratory"/>
            <person name="Hensen N."/>
            <person name="Bonometti L."/>
            <person name="Westerberg I."/>
            <person name="Brannstrom I.O."/>
            <person name="Guillou S."/>
            <person name="Cros-Aarteil S."/>
            <person name="Calhoun S."/>
            <person name="Haridas S."/>
            <person name="Kuo A."/>
            <person name="Mondo S."/>
            <person name="Pangilinan J."/>
            <person name="Riley R."/>
            <person name="LaButti K."/>
            <person name="Andreopoulos B."/>
            <person name="Lipzen A."/>
            <person name="Chen C."/>
            <person name="Yanf M."/>
            <person name="Daum C."/>
            <person name="Ng V."/>
            <person name="Clum A."/>
            <person name="Steindorff A."/>
            <person name="Ohm R."/>
            <person name="Martin F."/>
            <person name="Silar P."/>
            <person name="Natvig D."/>
            <person name="Lalanne C."/>
            <person name="Gautier V."/>
            <person name="Ament-velasquez S.L."/>
            <person name="Kruys A."/>
            <person name="Hutchinson M.I."/>
            <person name="Powell A.J."/>
            <person name="Barry K."/>
            <person name="Miller A.N."/>
            <person name="Grigoriev I.V."/>
            <person name="Debuchy R."/>
            <person name="Gladieux P."/>
            <person name="Thoren M.H."/>
            <person name="Johannesson H."/>
        </authorList>
    </citation>
    <scope>NUCLEOTIDE SEQUENCE</scope>
    <source>
        <strain evidence="2">SMH2392-1A</strain>
    </source>
</reference>
<accession>A0AA40ATM9</accession>
<evidence type="ECO:0000313" key="2">
    <source>
        <dbReference type="EMBL" id="KAK0721751.1"/>
    </source>
</evidence>
<keyword evidence="1" id="KW-0732">Signal</keyword>
<dbReference type="GeneID" id="85322879"/>
<feature type="chain" id="PRO_5041462240" evidence="1">
    <location>
        <begin position="20"/>
        <end position="128"/>
    </location>
</feature>
<evidence type="ECO:0000256" key="1">
    <source>
        <dbReference type="SAM" id="SignalP"/>
    </source>
</evidence>
<feature type="signal peptide" evidence="1">
    <location>
        <begin position="1"/>
        <end position="19"/>
    </location>
</feature>
<evidence type="ECO:0000313" key="3">
    <source>
        <dbReference type="Proteomes" id="UP001172101"/>
    </source>
</evidence>
<comment type="caution">
    <text evidence="2">The sequence shown here is derived from an EMBL/GenBank/DDBJ whole genome shotgun (WGS) entry which is preliminary data.</text>
</comment>